<evidence type="ECO:0000256" key="3">
    <source>
        <dbReference type="SAM" id="Coils"/>
    </source>
</evidence>
<organism evidence="6 7">
    <name type="scientific">Prototheca wickerhamii</name>
    <dbReference type="NCBI Taxonomy" id="3111"/>
    <lineage>
        <taxon>Eukaryota</taxon>
        <taxon>Viridiplantae</taxon>
        <taxon>Chlorophyta</taxon>
        <taxon>core chlorophytes</taxon>
        <taxon>Trebouxiophyceae</taxon>
        <taxon>Chlorellales</taxon>
        <taxon>Chlorellaceae</taxon>
        <taxon>Prototheca</taxon>
    </lineage>
</organism>
<sequence>MDLQLPRQADFSASIFRRGQKKELFDELQEDAASLESELKSKLENLASLWAAERVGKELSAAIWRPDLDMAEVVLQRGKAVAHLGCQQRSKLYLHIEEAVYVYLIDRANLLLFVEDAQRERRLLSLQEATELMVASGFGLDVYLVFCKLVRAGYIVQRHPARWMAGPREDLRSIWEHWRPHASPEPCQPAGGPQAQESDAPARQPSGPAEPRVAAYPAVSQPKAKRKRQEASRDWWPLQGVWCRNEADFWAGLPRATITVPQDDRAAARTRYPHLHPLPPGTAGDWQDWEAPAPQLHLDVWDPDVKFSRRGAGPPKMHVSVCLPGRAPSVHSMAAAEAAAGDVHVKFATVEKGDIGFYSFAHVSLQDIL</sequence>
<feature type="coiled-coil region" evidence="3">
    <location>
        <begin position="18"/>
        <end position="45"/>
    </location>
</feature>
<accession>A0AAD9MMI8</accession>
<name>A0AAD9MMI8_PROWI</name>
<gene>
    <name evidence="6" type="ORF">QBZ16_005239</name>
</gene>
<evidence type="ECO:0000256" key="1">
    <source>
        <dbReference type="ARBA" id="ARBA00005736"/>
    </source>
</evidence>
<dbReference type="EMBL" id="JASFZW010000008">
    <property type="protein sequence ID" value="KAK2077011.1"/>
    <property type="molecule type" value="Genomic_DNA"/>
</dbReference>
<dbReference type="InterPro" id="IPR024336">
    <property type="entry name" value="tRNA_splic_suSen54_N"/>
</dbReference>
<protein>
    <recommendedName>
        <fullName evidence="5">tRNA-splicing endonuclease subunit Sen54 N-terminal domain-containing protein</fullName>
    </recommendedName>
</protein>
<keyword evidence="2" id="KW-0819">tRNA processing</keyword>
<evidence type="ECO:0000259" key="5">
    <source>
        <dbReference type="Pfam" id="PF12928"/>
    </source>
</evidence>
<dbReference type="AlphaFoldDB" id="A0AAD9MMI8"/>
<dbReference type="Proteomes" id="UP001255856">
    <property type="component" value="Unassembled WGS sequence"/>
</dbReference>
<dbReference type="PANTHER" id="PTHR21027">
    <property type="entry name" value="TRNA-SPLICING ENDONUCLEASE SUBUNIT SEN54"/>
    <property type="match status" value="1"/>
</dbReference>
<keyword evidence="7" id="KW-1185">Reference proteome</keyword>
<evidence type="ECO:0000256" key="4">
    <source>
        <dbReference type="SAM" id="MobiDB-lite"/>
    </source>
</evidence>
<proteinExistence type="inferred from homology"/>
<feature type="domain" description="tRNA-splicing endonuclease subunit Sen54 N-terminal" evidence="5">
    <location>
        <begin position="50"/>
        <end position="112"/>
    </location>
</feature>
<feature type="region of interest" description="Disordered" evidence="4">
    <location>
        <begin position="181"/>
        <end position="231"/>
    </location>
</feature>
<dbReference type="InterPro" id="IPR024337">
    <property type="entry name" value="tRNA_splic_suSen54"/>
</dbReference>
<evidence type="ECO:0000313" key="7">
    <source>
        <dbReference type="Proteomes" id="UP001255856"/>
    </source>
</evidence>
<evidence type="ECO:0000313" key="6">
    <source>
        <dbReference type="EMBL" id="KAK2077011.1"/>
    </source>
</evidence>
<comment type="caution">
    <text evidence="6">The sequence shown here is derived from an EMBL/GenBank/DDBJ whole genome shotgun (WGS) entry which is preliminary data.</text>
</comment>
<evidence type="ECO:0000256" key="2">
    <source>
        <dbReference type="ARBA" id="ARBA00022694"/>
    </source>
</evidence>
<comment type="similarity">
    <text evidence="1">Belongs to the SEN54 family.</text>
</comment>
<dbReference type="Pfam" id="PF12928">
    <property type="entry name" value="tRNA_int_end_N2"/>
    <property type="match status" value="1"/>
</dbReference>
<dbReference type="GO" id="GO:0000214">
    <property type="term" value="C:tRNA-intron endonuclease complex"/>
    <property type="evidence" value="ECO:0007669"/>
    <property type="project" value="TreeGrafter"/>
</dbReference>
<dbReference type="GO" id="GO:0000379">
    <property type="term" value="P:tRNA-type intron splice site recognition and cleavage"/>
    <property type="evidence" value="ECO:0007669"/>
    <property type="project" value="TreeGrafter"/>
</dbReference>
<reference evidence="6" key="1">
    <citation type="submission" date="2021-01" db="EMBL/GenBank/DDBJ databases">
        <authorList>
            <person name="Eckstrom K.M.E."/>
        </authorList>
    </citation>
    <scope>NUCLEOTIDE SEQUENCE</scope>
    <source>
        <strain evidence="6">UVCC 0001</strain>
    </source>
</reference>
<dbReference type="PANTHER" id="PTHR21027:SF1">
    <property type="entry name" value="TRNA-SPLICING ENDONUCLEASE SUBUNIT SEN54"/>
    <property type="match status" value="1"/>
</dbReference>
<keyword evidence="3" id="KW-0175">Coiled coil</keyword>